<evidence type="ECO:0000313" key="12">
    <source>
        <dbReference type="EMBL" id="KHN97586.1"/>
    </source>
</evidence>
<dbReference type="SUPFAM" id="SSF64484">
    <property type="entry name" value="beta and beta-prime subunits of DNA dependent RNA-polymerase"/>
    <property type="match status" value="1"/>
</dbReference>
<dbReference type="GO" id="GO:0000428">
    <property type="term" value="C:DNA-directed RNA polymerase complex"/>
    <property type="evidence" value="ECO:0007669"/>
    <property type="project" value="UniProtKB-KW"/>
</dbReference>
<keyword evidence="3 10" id="KW-0808">Transferase</keyword>
<comment type="similarity">
    <text evidence="10">Belongs to the RNA polymerase beta' chain family.</text>
</comment>
<evidence type="ECO:0000256" key="3">
    <source>
        <dbReference type="ARBA" id="ARBA00022679"/>
    </source>
</evidence>
<evidence type="ECO:0000313" key="13">
    <source>
        <dbReference type="Proteomes" id="UP000030816"/>
    </source>
</evidence>
<organism evidence="12 13">
    <name type="scientific">Metarhizium album (strain ARSEF 1941)</name>
    <dbReference type="NCBI Taxonomy" id="1081103"/>
    <lineage>
        <taxon>Eukaryota</taxon>
        <taxon>Fungi</taxon>
        <taxon>Dikarya</taxon>
        <taxon>Ascomycota</taxon>
        <taxon>Pezizomycotina</taxon>
        <taxon>Sordariomycetes</taxon>
        <taxon>Hypocreomycetidae</taxon>
        <taxon>Hypocreales</taxon>
        <taxon>Clavicipitaceae</taxon>
        <taxon>Metarhizium</taxon>
    </lineage>
</organism>
<dbReference type="EC" id="2.7.7.6" evidence="10"/>
<keyword evidence="2 10" id="KW-0240">DNA-directed RNA polymerase</keyword>
<dbReference type="AlphaFoldDB" id="A0A0B2WNF2"/>
<evidence type="ECO:0000256" key="6">
    <source>
        <dbReference type="ARBA" id="ARBA00022833"/>
    </source>
</evidence>
<name>A0A0B2WNF2_METAS</name>
<keyword evidence="4 10" id="KW-0548">Nucleotidyltransferase</keyword>
<evidence type="ECO:0000256" key="2">
    <source>
        <dbReference type="ARBA" id="ARBA00022478"/>
    </source>
</evidence>
<feature type="domain" description="RNA polymerase N-terminal" evidence="11">
    <location>
        <begin position="252"/>
        <end position="472"/>
    </location>
</feature>
<evidence type="ECO:0000256" key="8">
    <source>
        <dbReference type="ARBA" id="ARBA00023242"/>
    </source>
</evidence>
<dbReference type="PANTHER" id="PTHR48446">
    <property type="entry name" value="DNA-DIRECTED RNA POLYMERASE SUBUNIT BETA' N-TERMINAL SECTION"/>
    <property type="match status" value="1"/>
</dbReference>
<dbReference type="Gene3D" id="2.40.40.20">
    <property type="match status" value="1"/>
</dbReference>
<dbReference type="Pfam" id="PF00623">
    <property type="entry name" value="RNA_pol_Rpb1_2"/>
    <property type="match status" value="1"/>
</dbReference>
<evidence type="ECO:0000256" key="7">
    <source>
        <dbReference type="ARBA" id="ARBA00023163"/>
    </source>
</evidence>
<dbReference type="InterPro" id="IPR007080">
    <property type="entry name" value="RNA_pol_Rpb1_1"/>
</dbReference>
<dbReference type="PANTHER" id="PTHR48446:SF1">
    <property type="entry name" value="DNA-DIRECTED RNA POLYMERASE SUBUNIT BETA' N-TERMINAL SECTION"/>
    <property type="match status" value="1"/>
</dbReference>
<comment type="catalytic activity">
    <reaction evidence="9 10">
        <text>RNA(n) + a ribonucleoside 5'-triphosphate = RNA(n+1) + diphosphate</text>
        <dbReference type="Rhea" id="RHEA:21248"/>
        <dbReference type="Rhea" id="RHEA-COMP:14527"/>
        <dbReference type="Rhea" id="RHEA-COMP:17342"/>
        <dbReference type="ChEBI" id="CHEBI:33019"/>
        <dbReference type="ChEBI" id="CHEBI:61557"/>
        <dbReference type="ChEBI" id="CHEBI:140395"/>
        <dbReference type="EC" id="2.7.7.6"/>
    </reaction>
</comment>
<sequence>MSCSTDLPVKQQLVDKVPKRFKSIKFGLQQLYFFAVVEISDRLLYDIENSRSPYAHGPLDTRLGTSNKLGRCATCHETLQHCNGHFGCVKLPLPAFNVGYLRFTVTMLQNICKTCSRVLLSDHEGQTFLKELRRPHLDNLGRSKICKTINEQCRKAKICPHCASFNGQIRKTGVLKLTHDKFSSYKKSTSAKKVPPAAKIEFDESFFTARNDNPDLDKHLNKAMEDLNPLRVLGLFQRIRPVDCELLGIKPQMFIWQYLPAPPVCIRPSISQDNASNEDDLTTKLADIVWVSAMIRSSLQKGSPIQTIMEQWEYLQTQVAIYVNSEIPGLQQPGFGKSVRGICQRLKGKQGRFRGNLSGKRVDFSGRTVISPDPNLSIEEVAVPELVAKNLTYPERAQRQNIEKLRRCIRNGPDVWPGAQYVLKMRDGGYKISLKFADTELVADNLCMGDVVERHIEDADIILFNRQPSLHK</sequence>
<dbReference type="Proteomes" id="UP000030816">
    <property type="component" value="Unassembled WGS sequence"/>
</dbReference>
<dbReference type="InterPro" id="IPR044893">
    <property type="entry name" value="RNA_pol_Rpb1_clamp_domain"/>
</dbReference>
<dbReference type="GeneID" id="63739056"/>
<dbReference type="InterPro" id="IPR015700">
    <property type="entry name" value="RPC1"/>
</dbReference>
<dbReference type="GO" id="GO:0006351">
    <property type="term" value="P:DNA-templated transcription"/>
    <property type="evidence" value="ECO:0007669"/>
    <property type="project" value="InterPro"/>
</dbReference>
<dbReference type="GO" id="GO:0003677">
    <property type="term" value="F:DNA binding"/>
    <property type="evidence" value="ECO:0007669"/>
    <property type="project" value="InterPro"/>
</dbReference>
<dbReference type="GO" id="GO:0046872">
    <property type="term" value="F:metal ion binding"/>
    <property type="evidence" value="ECO:0007669"/>
    <property type="project" value="UniProtKB-KW"/>
</dbReference>
<evidence type="ECO:0000256" key="1">
    <source>
        <dbReference type="ARBA" id="ARBA00004123"/>
    </source>
</evidence>
<evidence type="ECO:0000256" key="10">
    <source>
        <dbReference type="RuleBase" id="RU004279"/>
    </source>
</evidence>
<dbReference type="STRING" id="1081103.A0A0B2WNF2"/>
<reference evidence="12 13" key="1">
    <citation type="journal article" date="2014" name="Proc. Natl. Acad. Sci. U.S.A.">
        <title>Trajectory and genomic determinants of fungal-pathogen speciation and host adaptation.</title>
        <authorList>
            <person name="Hu X."/>
            <person name="Xiao G."/>
            <person name="Zheng P."/>
            <person name="Shang Y."/>
            <person name="Su Y."/>
            <person name="Zhang X."/>
            <person name="Liu X."/>
            <person name="Zhan S."/>
            <person name="St Leger R.J."/>
            <person name="Wang C."/>
        </authorList>
    </citation>
    <scope>NUCLEOTIDE SEQUENCE [LARGE SCALE GENOMIC DNA]</scope>
    <source>
        <strain evidence="12 13">ARSEF 1941</strain>
    </source>
</reference>
<proteinExistence type="inferred from homology"/>
<dbReference type="GO" id="GO:0005634">
    <property type="term" value="C:nucleus"/>
    <property type="evidence" value="ECO:0007669"/>
    <property type="project" value="UniProtKB-SubCell"/>
</dbReference>
<keyword evidence="7 10" id="KW-0804">Transcription</keyword>
<gene>
    <name evidence="12" type="ORF">MAM_04601</name>
</gene>
<dbReference type="Gene3D" id="4.10.860.120">
    <property type="entry name" value="RNA polymerase II, clamp domain"/>
    <property type="match status" value="1"/>
</dbReference>
<keyword evidence="8" id="KW-0539">Nucleus</keyword>
<comment type="subcellular location">
    <subcellularLocation>
        <location evidence="1">Nucleus</location>
    </subcellularLocation>
</comment>
<evidence type="ECO:0000256" key="5">
    <source>
        <dbReference type="ARBA" id="ARBA00022723"/>
    </source>
</evidence>
<dbReference type="Pfam" id="PF04997">
    <property type="entry name" value="RNA_pol_Rpb1_1"/>
    <property type="match status" value="1"/>
</dbReference>
<protein>
    <recommendedName>
        <fullName evidence="10">DNA-directed RNA polymerase subunit</fullName>
        <ecNumber evidence="10">2.7.7.6</ecNumber>
    </recommendedName>
</protein>
<evidence type="ECO:0000256" key="9">
    <source>
        <dbReference type="ARBA" id="ARBA00048552"/>
    </source>
</evidence>
<dbReference type="GO" id="GO:0003899">
    <property type="term" value="F:DNA-directed RNA polymerase activity"/>
    <property type="evidence" value="ECO:0007669"/>
    <property type="project" value="UniProtKB-EC"/>
</dbReference>
<keyword evidence="13" id="KW-1185">Reference proteome</keyword>
<keyword evidence="6" id="KW-0862">Zinc</keyword>
<dbReference type="InterPro" id="IPR000722">
    <property type="entry name" value="RNA_pol_asu"/>
</dbReference>
<dbReference type="Gene3D" id="3.30.1490.180">
    <property type="entry name" value="RNA polymerase ii"/>
    <property type="match status" value="1"/>
</dbReference>
<dbReference type="InterPro" id="IPR006592">
    <property type="entry name" value="RNA_pol_N"/>
</dbReference>
<evidence type="ECO:0000256" key="4">
    <source>
        <dbReference type="ARBA" id="ARBA00022695"/>
    </source>
</evidence>
<dbReference type="SMART" id="SM00663">
    <property type="entry name" value="RPOLA_N"/>
    <property type="match status" value="1"/>
</dbReference>
<dbReference type="RefSeq" id="XP_040678652.1">
    <property type="nucleotide sequence ID" value="XM_040823399.1"/>
</dbReference>
<accession>A0A0B2WNF2</accession>
<dbReference type="OrthoDB" id="270392at2759"/>
<dbReference type="HOGENOM" id="CLU_000487_3_1_1"/>
<evidence type="ECO:0000259" key="11">
    <source>
        <dbReference type="SMART" id="SM00663"/>
    </source>
</evidence>
<comment type="caution">
    <text evidence="12">The sequence shown here is derived from an EMBL/GenBank/DDBJ whole genome shotgun (WGS) entry which is preliminary data.</text>
</comment>
<keyword evidence="5" id="KW-0479">Metal-binding</keyword>
<comment type="function">
    <text evidence="10">DNA-dependent RNA polymerase catalyzes the transcription of DNA into RNA using the four ribonucleoside triphosphates as substrates.</text>
</comment>
<dbReference type="EMBL" id="AZHE01000010">
    <property type="protein sequence ID" value="KHN97586.1"/>
    <property type="molecule type" value="Genomic_DNA"/>
</dbReference>